<evidence type="ECO:0000313" key="3">
    <source>
        <dbReference type="Proteomes" id="UP000199320"/>
    </source>
</evidence>
<protein>
    <submittedName>
        <fullName evidence="1">Uncharacterized protein</fullName>
    </submittedName>
</protein>
<dbReference type="Proteomes" id="UP000199320">
    <property type="component" value="Unassembled WGS sequence"/>
</dbReference>
<gene>
    <name evidence="2" type="ORF">SAMN04488694_1111</name>
    <name evidence="1" type="ORF">SAMN05192552_1010124</name>
</gene>
<dbReference type="EMBL" id="FOIC01000011">
    <property type="protein sequence ID" value="SET71365.1"/>
    <property type="molecule type" value="Genomic_DNA"/>
</dbReference>
<evidence type="ECO:0000313" key="1">
    <source>
        <dbReference type="EMBL" id="SDD00266.1"/>
    </source>
</evidence>
<dbReference type="AlphaFoldDB" id="A0A1G6R8P6"/>
<evidence type="ECO:0000313" key="4">
    <source>
        <dbReference type="Proteomes" id="UP000324021"/>
    </source>
</evidence>
<keyword evidence="3" id="KW-1185">Reference proteome</keyword>
<accession>A0A1G6R8P6</accession>
<reference evidence="2" key="2">
    <citation type="submission" date="2016-10" db="EMBL/GenBank/DDBJ databases">
        <authorList>
            <person name="de Groot N.N."/>
        </authorList>
    </citation>
    <scope>NUCLEOTIDE SEQUENCE [LARGE SCALE GENOMIC DNA]</scope>
    <source>
        <strain evidence="2">CDM_6</strain>
    </source>
</reference>
<dbReference type="Proteomes" id="UP000324021">
    <property type="component" value="Unassembled WGS sequence"/>
</dbReference>
<proteinExistence type="predicted"/>
<evidence type="ECO:0000313" key="2">
    <source>
        <dbReference type="EMBL" id="SET71365.1"/>
    </source>
</evidence>
<dbReference type="EMBL" id="FMZP01000010">
    <property type="protein sequence ID" value="SDD00266.1"/>
    <property type="molecule type" value="Genomic_DNA"/>
</dbReference>
<sequence>NFGPDFASEERSDERDKRWLRQGAAIEFEVN</sequence>
<reference evidence="3 4" key="1">
    <citation type="submission" date="2016-10" db="EMBL/GenBank/DDBJ databases">
        <authorList>
            <person name="Varghese N."/>
            <person name="Submissions S."/>
        </authorList>
    </citation>
    <scope>NUCLEOTIDE SEQUENCE [LARGE SCALE GENOMIC DNA]</scope>
    <source>
        <strain evidence="1 4">CDM_1</strain>
        <strain evidence="3">CDM_6</strain>
    </source>
</reference>
<feature type="non-terminal residue" evidence="1">
    <location>
        <position position="1"/>
    </location>
</feature>
<name>A0A1G6R8P6_9EURY</name>
<organism evidence="1 4">
    <name type="scientific">Natrinema hispanicum</name>
    <dbReference type="NCBI Taxonomy" id="392421"/>
    <lineage>
        <taxon>Archaea</taxon>
        <taxon>Methanobacteriati</taxon>
        <taxon>Methanobacteriota</taxon>
        <taxon>Stenosarchaea group</taxon>
        <taxon>Halobacteria</taxon>
        <taxon>Halobacteriales</taxon>
        <taxon>Natrialbaceae</taxon>
        <taxon>Natrinema</taxon>
    </lineage>
</organism>